<dbReference type="GeneID" id="119720879"/>
<dbReference type="SUPFAM" id="SSF49854">
    <property type="entry name" value="Spermadhesin, CUB domain"/>
    <property type="match status" value="2"/>
</dbReference>
<feature type="domain" description="CUB" evidence="4">
    <location>
        <begin position="1"/>
        <end position="113"/>
    </location>
</feature>
<dbReference type="Gene3D" id="2.60.120.290">
    <property type="entry name" value="Spermadhesin, CUB domain"/>
    <property type="match status" value="2"/>
</dbReference>
<dbReference type="CDD" id="cd00112">
    <property type="entry name" value="LDLa"/>
    <property type="match status" value="2"/>
</dbReference>
<keyword evidence="6" id="KW-1185">Reference proteome</keyword>
<dbReference type="AlphaFoldDB" id="A0A913Z4H2"/>
<dbReference type="InterPro" id="IPR002172">
    <property type="entry name" value="LDrepeatLR_classA_rpt"/>
</dbReference>
<evidence type="ECO:0000256" key="3">
    <source>
        <dbReference type="PROSITE-ProRule" id="PRU00124"/>
    </source>
</evidence>
<dbReference type="PRINTS" id="PR00261">
    <property type="entry name" value="LDLRECEPTOR"/>
</dbReference>
<feature type="disulfide bond" evidence="3">
    <location>
        <begin position="278"/>
        <end position="290"/>
    </location>
</feature>
<organism evidence="5 6">
    <name type="scientific">Patiria miniata</name>
    <name type="common">Bat star</name>
    <name type="synonym">Asterina miniata</name>
    <dbReference type="NCBI Taxonomy" id="46514"/>
    <lineage>
        <taxon>Eukaryota</taxon>
        <taxon>Metazoa</taxon>
        <taxon>Echinodermata</taxon>
        <taxon>Eleutherozoa</taxon>
        <taxon>Asterozoa</taxon>
        <taxon>Asteroidea</taxon>
        <taxon>Valvatacea</taxon>
        <taxon>Valvatida</taxon>
        <taxon>Asterinidae</taxon>
        <taxon>Patiria</taxon>
    </lineage>
</organism>
<dbReference type="RefSeq" id="XP_038046674.1">
    <property type="nucleotide sequence ID" value="XM_038190746.1"/>
</dbReference>
<accession>A0A913Z4H2</accession>
<dbReference type="PROSITE" id="PS01180">
    <property type="entry name" value="CUB"/>
    <property type="match status" value="2"/>
</dbReference>
<dbReference type="InterPro" id="IPR000859">
    <property type="entry name" value="CUB_dom"/>
</dbReference>
<dbReference type="PROSITE" id="PS01209">
    <property type="entry name" value="LDLRA_1"/>
    <property type="match status" value="2"/>
</dbReference>
<dbReference type="Pfam" id="PF00431">
    <property type="entry name" value="CUB"/>
    <property type="match status" value="2"/>
</dbReference>
<name>A0A913Z4H2_PATMI</name>
<reference evidence="5" key="1">
    <citation type="submission" date="2022-11" db="UniProtKB">
        <authorList>
            <consortium name="EnsemblMetazoa"/>
        </authorList>
    </citation>
    <scope>IDENTIFICATION</scope>
</reference>
<dbReference type="InterPro" id="IPR023415">
    <property type="entry name" value="LDLR_class-A_CS"/>
</dbReference>
<dbReference type="SMART" id="SM00042">
    <property type="entry name" value="CUB"/>
    <property type="match status" value="2"/>
</dbReference>
<dbReference type="CDD" id="cd00041">
    <property type="entry name" value="CUB"/>
    <property type="match status" value="1"/>
</dbReference>
<evidence type="ECO:0000313" key="6">
    <source>
        <dbReference type="Proteomes" id="UP000887568"/>
    </source>
</evidence>
<sequence>MHTVVLYINASDTLEISSPNYPGNYSDYIDKNWILHAEENQKIYITFSSFEADEYSAYFSAGDGDNIYSNQFFNWYRSNEPPDLISTGNQIWLRFSSYSIPATSGFVLSASSIPATENLTCAASEFDCGHSVCINGSWRCDKIYDCYDGSDEFSCDTTVLYINVSDTLEISSPNYPSNSSDDIDKTWILHAEENQKIYITFSSFEADEYSAYFSAGDGANLYSNQFFEWHSYSRWNEPPDLISHANQIWLRFTSYWSSVPSRFVLSATSIPSTENLTCAASEFDCGHSVCINGSWRCDYQWDCYGGSDELSCGNYA</sequence>
<dbReference type="PANTHER" id="PTHR24252:SF7">
    <property type="entry name" value="HYALIN"/>
    <property type="match status" value="1"/>
</dbReference>
<proteinExistence type="predicted"/>
<evidence type="ECO:0000259" key="4">
    <source>
        <dbReference type="PROSITE" id="PS01180"/>
    </source>
</evidence>
<feature type="disulfide bond" evidence="3">
    <location>
        <begin position="285"/>
        <end position="303"/>
    </location>
</feature>
<dbReference type="Pfam" id="PF00057">
    <property type="entry name" value="Ldl_recept_a"/>
    <property type="match status" value="2"/>
</dbReference>
<dbReference type="Gene3D" id="4.10.400.10">
    <property type="entry name" value="Low-density Lipoprotein Receptor"/>
    <property type="match status" value="2"/>
</dbReference>
<feature type="disulfide bond" evidence="3">
    <location>
        <begin position="297"/>
        <end position="312"/>
    </location>
</feature>
<dbReference type="EnsemblMetazoa" id="XM_038190746.1">
    <property type="protein sequence ID" value="XP_038046674.1"/>
    <property type="gene ID" value="LOC119720879"/>
</dbReference>
<dbReference type="InterPro" id="IPR036055">
    <property type="entry name" value="LDL_receptor-like_sf"/>
</dbReference>
<evidence type="ECO:0000256" key="2">
    <source>
        <dbReference type="PROSITE-ProRule" id="PRU00059"/>
    </source>
</evidence>
<keyword evidence="1 3" id="KW-1015">Disulfide bond</keyword>
<dbReference type="InterPro" id="IPR035914">
    <property type="entry name" value="Sperma_CUB_dom_sf"/>
</dbReference>
<feature type="disulfide bond" evidence="3">
    <location>
        <begin position="140"/>
        <end position="155"/>
    </location>
</feature>
<dbReference type="Proteomes" id="UP000887568">
    <property type="component" value="Unplaced"/>
</dbReference>
<dbReference type="SUPFAM" id="SSF57424">
    <property type="entry name" value="LDL receptor-like module"/>
    <property type="match status" value="2"/>
</dbReference>
<protein>
    <recommendedName>
        <fullName evidence="4">CUB domain-containing protein</fullName>
    </recommendedName>
</protein>
<comment type="caution">
    <text evidence="2">Lacks conserved residue(s) required for the propagation of feature annotation.</text>
</comment>
<dbReference type="PANTHER" id="PTHR24252">
    <property type="entry name" value="ACROSIN-RELATED"/>
    <property type="match status" value="1"/>
</dbReference>
<feature type="disulfide bond" evidence="3">
    <location>
        <begin position="121"/>
        <end position="133"/>
    </location>
</feature>
<feature type="disulfide bond" evidence="3">
    <location>
        <begin position="128"/>
        <end position="146"/>
    </location>
</feature>
<dbReference type="OrthoDB" id="10013209at2759"/>
<feature type="domain" description="CUB" evidence="4">
    <location>
        <begin position="155"/>
        <end position="270"/>
    </location>
</feature>
<evidence type="ECO:0000313" key="5">
    <source>
        <dbReference type="EnsemblMetazoa" id="XP_038046674.1"/>
    </source>
</evidence>
<dbReference type="PROSITE" id="PS50068">
    <property type="entry name" value="LDLRA_2"/>
    <property type="match status" value="2"/>
</dbReference>
<dbReference type="SMART" id="SM00192">
    <property type="entry name" value="LDLa"/>
    <property type="match status" value="2"/>
</dbReference>
<evidence type="ECO:0000256" key="1">
    <source>
        <dbReference type="ARBA" id="ARBA00023157"/>
    </source>
</evidence>